<feature type="transmembrane region" description="Helical" evidence="12">
    <location>
        <begin position="164"/>
        <end position="185"/>
    </location>
</feature>
<dbReference type="FunFam" id="1.10.287.130:FF:000001">
    <property type="entry name" value="Two-component sensor histidine kinase"/>
    <property type="match status" value="1"/>
</dbReference>
<dbReference type="PRINTS" id="PR00344">
    <property type="entry name" value="BCTRLSENSOR"/>
</dbReference>
<keyword evidence="7 12" id="KW-0812">Transmembrane</keyword>
<keyword evidence="4" id="KW-1003">Cell membrane</keyword>
<dbReference type="CDD" id="cd06225">
    <property type="entry name" value="HAMP"/>
    <property type="match status" value="1"/>
</dbReference>
<dbReference type="InterPro" id="IPR050428">
    <property type="entry name" value="TCS_sensor_his_kinase"/>
</dbReference>
<evidence type="ECO:0000256" key="12">
    <source>
        <dbReference type="SAM" id="Phobius"/>
    </source>
</evidence>
<dbReference type="InterPro" id="IPR003594">
    <property type="entry name" value="HATPase_dom"/>
</dbReference>
<evidence type="ECO:0000256" key="1">
    <source>
        <dbReference type="ARBA" id="ARBA00000085"/>
    </source>
</evidence>
<dbReference type="CDD" id="cd00082">
    <property type="entry name" value="HisKA"/>
    <property type="match status" value="1"/>
</dbReference>
<dbReference type="AlphaFoldDB" id="A0A485M6K8"/>
<dbReference type="SUPFAM" id="SSF103190">
    <property type="entry name" value="Sensory domain-like"/>
    <property type="match status" value="1"/>
</dbReference>
<dbReference type="PROSITE" id="PS50109">
    <property type="entry name" value="HIS_KIN"/>
    <property type="match status" value="1"/>
</dbReference>
<feature type="domain" description="Histidine kinase" evidence="13">
    <location>
        <begin position="255"/>
        <end position="470"/>
    </location>
</feature>
<dbReference type="InterPro" id="IPR029151">
    <property type="entry name" value="Sensor-like_sf"/>
</dbReference>
<dbReference type="SMART" id="SM00304">
    <property type="entry name" value="HAMP"/>
    <property type="match status" value="1"/>
</dbReference>
<dbReference type="InterPro" id="IPR036097">
    <property type="entry name" value="HisK_dim/P_sf"/>
</dbReference>
<evidence type="ECO:0000256" key="8">
    <source>
        <dbReference type="ARBA" id="ARBA00022777"/>
    </source>
</evidence>
<dbReference type="Pfam" id="PF02518">
    <property type="entry name" value="HATPase_c"/>
    <property type="match status" value="1"/>
</dbReference>
<dbReference type="SUPFAM" id="SSF55874">
    <property type="entry name" value="ATPase domain of HSP90 chaperone/DNA topoisomerase II/histidine kinase"/>
    <property type="match status" value="1"/>
</dbReference>
<protein>
    <recommendedName>
        <fullName evidence="3">histidine kinase</fullName>
        <ecNumber evidence="3">2.7.13.3</ecNumber>
    </recommendedName>
</protein>
<proteinExistence type="predicted"/>
<dbReference type="EC" id="2.7.13.3" evidence="3"/>
<evidence type="ECO:0000256" key="10">
    <source>
        <dbReference type="ARBA" id="ARBA00023012"/>
    </source>
</evidence>
<dbReference type="Pfam" id="PF00672">
    <property type="entry name" value="HAMP"/>
    <property type="match status" value="1"/>
</dbReference>
<evidence type="ECO:0000256" key="6">
    <source>
        <dbReference type="ARBA" id="ARBA00022679"/>
    </source>
</evidence>
<keyword evidence="5" id="KW-0597">Phosphoprotein</keyword>
<dbReference type="SUPFAM" id="SSF158472">
    <property type="entry name" value="HAMP domain-like"/>
    <property type="match status" value="1"/>
</dbReference>
<dbReference type="PROSITE" id="PS50885">
    <property type="entry name" value="HAMP"/>
    <property type="match status" value="1"/>
</dbReference>
<dbReference type="FunFam" id="3.30.565.10:FF:000006">
    <property type="entry name" value="Sensor histidine kinase WalK"/>
    <property type="match status" value="1"/>
</dbReference>
<evidence type="ECO:0000259" key="13">
    <source>
        <dbReference type="PROSITE" id="PS50109"/>
    </source>
</evidence>
<evidence type="ECO:0000256" key="3">
    <source>
        <dbReference type="ARBA" id="ARBA00012438"/>
    </source>
</evidence>
<comment type="subcellular location">
    <subcellularLocation>
        <location evidence="2">Cell membrane</location>
        <topology evidence="2">Multi-pass membrane protein</topology>
    </subcellularLocation>
</comment>
<keyword evidence="9 12" id="KW-1133">Transmembrane helix</keyword>
<keyword evidence="8 15" id="KW-0418">Kinase</keyword>
<keyword evidence="10" id="KW-0902">Two-component regulatory system</keyword>
<reference evidence="15" key="1">
    <citation type="submission" date="2019-03" db="EMBL/GenBank/DDBJ databases">
        <authorList>
            <person name="Hao L."/>
        </authorList>
    </citation>
    <scope>NUCLEOTIDE SEQUENCE</scope>
</reference>
<dbReference type="SMART" id="SM00388">
    <property type="entry name" value="HisKA"/>
    <property type="match status" value="1"/>
</dbReference>
<gene>
    <name evidence="15" type="primary">BaeS</name>
    <name evidence="15" type="ORF">SCFA_460007</name>
</gene>
<dbReference type="Gene3D" id="3.30.565.10">
    <property type="entry name" value="Histidine kinase-like ATPase, C-terminal domain"/>
    <property type="match status" value="1"/>
</dbReference>
<dbReference type="PANTHER" id="PTHR45436">
    <property type="entry name" value="SENSOR HISTIDINE KINASE YKOH"/>
    <property type="match status" value="1"/>
</dbReference>
<comment type="catalytic activity">
    <reaction evidence="1">
        <text>ATP + protein L-histidine = ADP + protein N-phospho-L-histidine.</text>
        <dbReference type="EC" id="2.7.13.3"/>
    </reaction>
</comment>
<dbReference type="InterPro" id="IPR003660">
    <property type="entry name" value="HAMP_dom"/>
</dbReference>
<dbReference type="SMART" id="SM00387">
    <property type="entry name" value="HATPase_c"/>
    <property type="match status" value="1"/>
</dbReference>
<dbReference type="InterPro" id="IPR036890">
    <property type="entry name" value="HATPase_C_sf"/>
</dbReference>
<dbReference type="PANTHER" id="PTHR45436:SF5">
    <property type="entry name" value="SENSOR HISTIDINE KINASE TRCS"/>
    <property type="match status" value="1"/>
</dbReference>
<dbReference type="InterPro" id="IPR003661">
    <property type="entry name" value="HisK_dim/P_dom"/>
</dbReference>
<organism evidence="15">
    <name type="scientific">anaerobic digester metagenome</name>
    <dbReference type="NCBI Taxonomy" id="1263854"/>
    <lineage>
        <taxon>unclassified sequences</taxon>
        <taxon>metagenomes</taxon>
        <taxon>ecological metagenomes</taxon>
    </lineage>
</organism>
<dbReference type="Gene3D" id="1.10.287.130">
    <property type="match status" value="1"/>
</dbReference>
<evidence type="ECO:0000256" key="2">
    <source>
        <dbReference type="ARBA" id="ARBA00004651"/>
    </source>
</evidence>
<keyword evidence="6" id="KW-0808">Transferase</keyword>
<feature type="domain" description="HAMP" evidence="14">
    <location>
        <begin position="186"/>
        <end position="240"/>
    </location>
</feature>
<evidence type="ECO:0000256" key="9">
    <source>
        <dbReference type="ARBA" id="ARBA00022989"/>
    </source>
</evidence>
<feature type="transmembrane region" description="Helical" evidence="12">
    <location>
        <begin position="7"/>
        <end position="30"/>
    </location>
</feature>
<dbReference type="Gene3D" id="6.10.340.10">
    <property type="match status" value="1"/>
</dbReference>
<dbReference type="CDD" id="cd00075">
    <property type="entry name" value="HATPase"/>
    <property type="match status" value="1"/>
</dbReference>
<accession>A0A485M6K8</accession>
<dbReference type="SUPFAM" id="SSF47384">
    <property type="entry name" value="Homodimeric domain of signal transducing histidine kinase"/>
    <property type="match status" value="1"/>
</dbReference>
<evidence type="ECO:0000259" key="14">
    <source>
        <dbReference type="PROSITE" id="PS50885"/>
    </source>
</evidence>
<evidence type="ECO:0000256" key="5">
    <source>
        <dbReference type="ARBA" id="ARBA00022553"/>
    </source>
</evidence>
<evidence type="ECO:0000313" key="15">
    <source>
        <dbReference type="EMBL" id="VFU18465.1"/>
    </source>
</evidence>
<keyword evidence="11 12" id="KW-0472">Membrane</keyword>
<evidence type="ECO:0000256" key="4">
    <source>
        <dbReference type="ARBA" id="ARBA00022475"/>
    </source>
</evidence>
<dbReference type="EMBL" id="CAADRN010000346">
    <property type="protein sequence ID" value="VFU18465.1"/>
    <property type="molecule type" value="Genomic_DNA"/>
</dbReference>
<evidence type="ECO:0000256" key="11">
    <source>
        <dbReference type="ARBA" id="ARBA00023136"/>
    </source>
</evidence>
<dbReference type="InterPro" id="IPR004358">
    <property type="entry name" value="Sig_transdc_His_kin-like_C"/>
</dbReference>
<evidence type="ECO:0000256" key="7">
    <source>
        <dbReference type="ARBA" id="ARBA00022692"/>
    </source>
</evidence>
<dbReference type="GO" id="GO:0005886">
    <property type="term" value="C:plasma membrane"/>
    <property type="evidence" value="ECO:0007669"/>
    <property type="project" value="UniProtKB-SubCell"/>
</dbReference>
<sequence length="472" mass="51616">MSLRLKLTFLYSGFLALTLLFFGALVYFIMQHNLTAETDRAIAEIARDVVRSTRIVENNIFPLRQVVLPNMDVFASPNTYIQVLERNGNVAVQSGNLAGQSMPLSEDTLRQAARGKEFYETVMAGSQSIRIYNRPLVYNNQLVGVLQVGRTMGPVEATLGRLRMLLFLGSGVTLILTSTLGWIMAGQALRPIGRMTEAASAIQEAQDLTRRIHYSGPGDEVGRLAETLNRMLERLHRAYQVLEEAGAAQRRFVSDASHELRTPLTTIRGNVELLRKMGDQDPQTRAEALDDIAGEAERMSRLVADLLALARADSGFKLEMSPVDMGKLLADVMRQSAILAGEVDLVAAGAGMLEGVSVQGNAGSLKQLFLILLDNAFIYTGAGGTVYLEGRLREDRVEVAVRDTGVGIAESDLPRIFDRFYRADKSRQCDGTGLGLAIARWIVEQHGGAISVQSREGEGSTFTVSLPRIAIT</sequence>
<dbReference type="GO" id="GO:0000155">
    <property type="term" value="F:phosphorelay sensor kinase activity"/>
    <property type="evidence" value="ECO:0007669"/>
    <property type="project" value="InterPro"/>
</dbReference>
<dbReference type="InterPro" id="IPR005467">
    <property type="entry name" value="His_kinase_dom"/>
</dbReference>
<name>A0A485M6K8_9ZZZZ</name>
<dbReference type="Pfam" id="PF00512">
    <property type="entry name" value="HisKA"/>
    <property type="match status" value="1"/>
</dbReference>